<keyword evidence="5" id="KW-0479">Metal-binding</keyword>
<dbReference type="GO" id="GO:0000014">
    <property type="term" value="F:single-stranded DNA endodeoxyribonuclease activity"/>
    <property type="evidence" value="ECO:0007669"/>
    <property type="project" value="TreeGrafter"/>
</dbReference>
<keyword evidence="3" id="KW-0378">Hydrolase</keyword>
<dbReference type="SUPFAM" id="SSF54060">
    <property type="entry name" value="His-Me finger endonucleases"/>
    <property type="match status" value="1"/>
</dbReference>
<dbReference type="GO" id="GO:0004521">
    <property type="term" value="F:RNA endonuclease activity"/>
    <property type="evidence" value="ECO:0007669"/>
    <property type="project" value="TreeGrafter"/>
</dbReference>
<dbReference type="Pfam" id="PF01223">
    <property type="entry name" value="Endonuclease_NS"/>
    <property type="match status" value="1"/>
</dbReference>
<evidence type="ECO:0000259" key="6">
    <source>
        <dbReference type="Pfam" id="PF01223"/>
    </source>
</evidence>
<dbReference type="EMBL" id="JABDTM020024546">
    <property type="protein sequence ID" value="KAH0814181.1"/>
    <property type="molecule type" value="Genomic_DNA"/>
</dbReference>
<evidence type="ECO:0000313" key="7">
    <source>
        <dbReference type="EMBL" id="KAH0814181.1"/>
    </source>
</evidence>
<name>A0A8J6HHE8_TENMO</name>
<dbReference type="Gene3D" id="3.40.570.10">
    <property type="entry name" value="Extracellular Endonuclease, subunit A"/>
    <property type="match status" value="1"/>
</dbReference>
<dbReference type="InterPro" id="IPR044925">
    <property type="entry name" value="His-Me_finger_sf"/>
</dbReference>
<keyword evidence="2" id="KW-0540">Nuclease</keyword>
<reference evidence="7" key="2">
    <citation type="submission" date="2021-08" db="EMBL/GenBank/DDBJ databases">
        <authorList>
            <person name="Eriksson T."/>
        </authorList>
    </citation>
    <scope>NUCLEOTIDE SEQUENCE</scope>
    <source>
        <strain evidence="7">Stoneville</strain>
        <tissue evidence="7">Whole head</tissue>
    </source>
</reference>
<evidence type="ECO:0000313" key="8">
    <source>
        <dbReference type="Proteomes" id="UP000719412"/>
    </source>
</evidence>
<dbReference type="Proteomes" id="UP000719412">
    <property type="component" value="Unassembled WGS sequence"/>
</dbReference>
<dbReference type="GO" id="GO:0046872">
    <property type="term" value="F:metal ion binding"/>
    <property type="evidence" value="ECO:0007669"/>
    <property type="project" value="UniProtKB-KW"/>
</dbReference>
<organism evidence="7 8">
    <name type="scientific">Tenebrio molitor</name>
    <name type="common">Yellow mealworm beetle</name>
    <dbReference type="NCBI Taxonomy" id="7067"/>
    <lineage>
        <taxon>Eukaryota</taxon>
        <taxon>Metazoa</taxon>
        <taxon>Ecdysozoa</taxon>
        <taxon>Arthropoda</taxon>
        <taxon>Hexapoda</taxon>
        <taxon>Insecta</taxon>
        <taxon>Pterygota</taxon>
        <taxon>Neoptera</taxon>
        <taxon>Endopterygota</taxon>
        <taxon>Coleoptera</taxon>
        <taxon>Polyphaga</taxon>
        <taxon>Cucujiformia</taxon>
        <taxon>Tenebrionidae</taxon>
        <taxon>Tenebrio</taxon>
    </lineage>
</organism>
<gene>
    <name evidence="7" type="ORF">GEV33_008609</name>
</gene>
<dbReference type="GO" id="GO:0005634">
    <property type="term" value="C:nucleus"/>
    <property type="evidence" value="ECO:0007669"/>
    <property type="project" value="TreeGrafter"/>
</dbReference>
<evidence type="ECO:0000256" key="2">
    <source>
        <dbReference type="ARBA" id="ARBA00022722"/>
    </source>
</evidence>
<evidence type="ECO:0000256" key="3">
    <source>
        <dbReference type="ARBA" id="ARBA00022759"/>
    </source>
</evidence>
<dbReference type="InterPro" id="IPR001604">
    <property type="entry name" value="Endo_G_ENPP1-like_dom"/>
</dbReference>
<dbReference type="GO" id="GO:0005743">
    <property type="term" value="C:mitochondrial inner membrane"/>
    <property type="evidence" value="ECO:0007669"/>
    <property type="project" value="TreeGrafter"/>
</dbReference>
<keyword evidence="8" id="KW-1185">Reference proteome</keyword>
<feature type="domain" description="DNA/RNA non-specific endonuclease/pyrophosphatase/phosphodiesterase" evidence="6">
    <location>
        <begin position="3"/>
        <end position="115"/>
    </location>
</feature>
<dbReference type="GO" id="GO:0003676">
    <property type="term" value="F:nucleic acid binding"/>
    <property type="evidence" value="ECO:0007669"/>
    <property type="project" value="InterPro"/>
</dbReference>
<dbReference type="InterPro" id="IPR040255">
    <property type="entry name" value="Non-specific_endonuclease"/>
</dbReference>
<keyword evidence="3" id="KW-0255">Endonuclease</keyword>
<evidence type="ECO:0000256" key="5">
    <source>
        <dbReference type="PIRSR" id="PIRSR640255-2"/>
    </source>
</evidence>
<comment type="caution">
    <text evidence="7">The sequence shown here is derived from an EMBL/GenBank/DDBJ whole genome shotgun (WGS) entry which is preliminary data.</text>
</comment>
<dbReference type="PANTHER" id="PTHR13966">
    <property type="entry name" value="ENDONUCLEASE RELATED"/>
    <property type="match status" value="1"/>
</dbReference>
<feature type="active site" description="Proton acceptor" evidence="4">
    <location>
        <position position="12"/>
    </location>
</feature>
<reference evidence="7" key="1">
    <citation type="journal article" date="2020" name="J Insects Food Feed">
        <title>The yellow mealworm (Tenebrio molitor) genome: a resource for the emerging insects as food and feed industry.</title>
        <authorList>
            <person name="Eriksson T."/>
            <person name="Andere A."/>
            <person name="Kelstrup H."/>
            <person name="Emery V."/>
            <person name="Picard C."/>
        </authorList>
    </citation>
    <scope>NUCLEOTIDE SEQUENCE</scope>
    <source>
        <strain evidence="7">Stoneville</strain>
        <tissue evidence="7">Whole head</tissue>
    </source>
</reference>
<dbReference type="GO" id="GO:0006309">
    <property type="term" value="P:apoptotic DNA fragmentation"/>
    <property type="evidence" value="ECO:0007669"/>
    <property type="project" value="TreeGrafter"/>
</dbReference>
<protein>
    <recommendedName>
        <fullName evidence="6">DNA/RNA non-specific endonuclease/pyrophosphatase/phosphodiesterase domain-containing protein</fullName>
    </recommendedName>
</protein>
<dbReference type="InterPro" id="IPR044929">
    <property type="entry name" value="DNA/RNA_non-sp_Endonuclease_sf"/>
</dbReference>
<comment type="similarity">
    <text evidence="1">Belongs to the DNA/RNA non-specific endonuclease family.</text>
</comment>
<sequence length="157" mass="17922">MWYKNNKFDRGHLSPRCDFEGDLERKMTFYYINAAPQSRSLNRGGWRDLEVYARSNATKKVAKVITGTYGTLDTFGGISVPKNFFKILVFCDSSFEIYVGVNYGTRRSANDVCLPVACSWRHAQTREDIMATQIYCCGYNATLIRSFGLTGKELKIH</sequence>
<evidence type="ECO:0000256" key="4">
    <source>
        <dbReference type="PIRSR" id="PIRSR640255-1"/>
    </source>
</evidence>
<accession>A0A8J6HHE8</accession>
<proteinExistence type="inferred from homology"/>
<dbReference type="PANTHER" id="PTHR13966:SF17">
    <property type="entry name" value="ENDONUCLEASE-RELATED"/>
    <property type="match status" value="1"/>
</dbReference>
<feature type="binding site" evidence="5">
    <location>
        <position position="42"/>
    </location>
    <ligand>
        <name>Mg(2+)</name>
        <dbReference type="ChEBI" id="CHEBI:18420"/>
        <note>catalytic</note>
    </ligand>
</feature>
<evidence type="ECO:0000256" key="1">
    <source>
        <dbReference type="ARBA" id="ARBA00010052"/>
    </source>
</evidence>
<dbReference type="AlphaFoldDB" id="A0A8J6HHE8"/>